<dbReference type="Pfam" id="PF05198">
    <property type="entry name" value="IF3_N"/>
    <property type="match status" value="1"/>
</dbReference>
<name>A0A1X0F0Q6_MYCNT</name>
<accession>A0A1X0F0Q6</accession>
<dbReference type="Gene3D" id="3.30.110.10">
    <property type="entry name" value="Translation initiation factor 3 (IF-3), C-terminal domain"/>
    <property type="match status" value="1"/>
</dbReference>
<dbReference type="GO" id="GO:0016020">
    <property type="term" value="C:membrane"/>
    <property type="evidence" value="ECO:0007669"/>
    <property type="project" value="TreeGrafter"/>
</dbReference>
<evidence type="ECO:0000256" key="4">
    <source>
        <dbReference type="NCBIfam" id="TIGR00168"/>
    </source>
</evidence>
<dbReference type="PANTHER" id="PTHR10938">
    <property type="entry name" value="TRANSLATION INITIATION FACTOR IF-3"/>
    <property type="match status" value="1"/>
</dbReference>
<evidence type="ECO:0000313" key="7">
    <source>
        <dbReference type="EMBL" id="ORA95392.1"/>
    </source>
</evidence>
<evidence type="ECO:0000259" key="6">
    <source>
        <dbReference type="Pfam" id="PF05198"/>
    </source>
</evidence>
<feature type="non-terminal residue" evidence="7">
    <location>
        <position position="155"/>
    </location>
</feature>
<reference evidence="7 8" key="1">
    <citation type="submission" date="2017-02" db="EMBL/GenBank/DDBJ databases">
        <title>The new phylogeny of genus Mycobacterium.</title>
        <authorList>
            <person name="Tortoli E."/>
            <person name="Trovato A."/>
            <person name="Cirillo D.M."/>
        </authorList>
    </citation>
    <scope>NUCLEOTIDE SEQUENCE [LARGE SCALE GENOMIC DNA]</scope>
    <source>
        <strain evidence="7 8">DSM 45255</strain>
    </source>
</reference>
<comment type="similarity">
    <text evidence="1">Belongs to the IF-3 family.</text>
</comment>
<dbReference type="GO" id="GO:0005829">
    <property type="term" value="C:cytosol"/>
    <property type="evidence" value="ECO:0007669"/>
    <property type="project" value="TreeGrafter"/>
</dbReference>
<gene>
    <name evidence="7" type="ORF">BST30_28790</name>
</gene>
<dbReference type="NCBIfam" id="TIGR00168">
    <property type="entry name" value="infC"/>
    <property type="match status" value="1"/>
</dbReference>
<sequence length="155" mass="17540">MRQDKRAQPKPPINENISAREVRLIGADGQQVGVVSIDEAIRLAEEAKLDLVEISADAVPPVCRIMDYGKHLFEKKKQAAVAKKNQKQAQVKEIKFRPGTEEGDYQVKLRNLVRFLSEGDKAKVSLRFRGREMAHQELGMELLKRVEADLVEYGT</sequence>
<dbReference type="FunFam" id="3.30.110.10:FF:000001">
    <property type="entry name" value="Translation initiation factor IF-3"/>
    <property type="match status" value="1"/>
</dbReference>
<dbReference type="SUPFAM" id="SSF54364">
    <property type="entry name" value="Translation initiation factor IF3, N-terminal domain"/>
    <property type="match status" value="1"/>
</dbReference>
<evidence type="ECO:0000256" key="3">
    <source>
        <dbReference type="ARBA" id="ARBA00022917"/>
    </source>
</evidence>
<dbReference type="GO" id="GO:0043022">
    <property type="term" value="F:ribosome binding"/>
    <property type="evidence" value="ECO:0007669"/>
    <property type="project" value="UniProtKB-ARBA"/>
</dbReference>
<evidence type="ECO:0000259" key="5">
    <source>
        <dbReference type="Pfam" id="PF00707"/>
    </source>
</evidence>
<dbReference type="HAMAP" id="MF_00080">
    <property type="entry name" value="IF_3"/>
    <property type="match status" value="1"/>
</dbReference>
<dbReference type="InterPro" id="IPR001288">
    <property type="entry name" value="Translation_initiation_fac_3"/>
</dbReference>
<dbReference type="Gene3D" id="3.10.20.80">
    <property type="entry name" value="Translation initiation factor 3 (IF-3), N-terminal domain"/>
    <property type="match status" value="1"/>
</dbReference>
<feature type="domain" description="Translation initiation factor 3 C-terminal" evidence="5">
    <location>
        <begin position="90"/>
        <end position="154"/>
    </location>
</feature>
<proteinExistence type="inferred from homology"/>
<feature type="domain" description="Translation initiation factor 3 N-terminal" evidence="6">
    <location>
        <begin position="13"/>
        <end position="79"/>
    </location>
</feature>
<dbReference type="EMBL" id="MVHW01000114">
    <property type="protein sequence ID" value="ORA95392.1"/>
    <property type="molecule type" value="Genomic_DNA"/>
</dbReference>
<dbReference type="GO" id="GO:0003743">
    <property type="term" value="F:translation initiation factor activity"/>
    <property type="evidence" value="ECO:0007669"/>
    <property type="project" value="UniProtKB-UniRule"/>
</dbReference>
<dbReference type="GO" id="GO:0032790">
    <property type="term" value="P:ribosome disassembly"/>
    <property type="evidence" value="ECO:0007669"/>
    <property type="project" value="TreeGrafter"/>
</dbReference>
<dbReference type="InterPro" id="IPR036787">
    <property type="entry name" value="T_IF-3_N_sf"/>
</dbReference>
<dbReference type="AlphaFoldDB" id="A0A1X0F0Q6"/>
<dbReference type="InterPro" id="IPR019815">
    <property type="entry name" value="Translation_initiation_fac_3_C"/>
</dbReference>
<dbReference type="InterPro" id="IPR019814">
    <property type="entry name" value="Translation_initiation_fac_3_N"/>
</dbReference>
<dbReference type="FunFam" id="3.10.20.80:FF:000001">
    <property type="entry name" value="Translation initiation factor IF-3"/>
    <property type="match status" value="1"/>
</dbReference>
<evidence type="ECO:0000256" key="1">
    <source>
        <dbReference type="ARBA" id="ARBA00005439"/>
    </source>
</evidence>
<dbReference type="STRING" id="560555.BST30_28790"/>
<keyword evidence="2 7" id="KW-0396">Initiation factor</keyword>
<comment type="caution">
    <text evidence="7">The sequence shown here is derived from an EMBL/GenBank/DDBJ whole genome shotgun (WGS) entry which is preliminary data.</text>
</comment>
<dbReference type="Pfam" id="PF00707">
    <property type="entry name" value="IF3_C"/>
    <property type="match status" value="1"/>
</dbReference>
<organism evidence="7 8">
    <name type="scientific">Mycobacterium mantenii</name>
    <dbReference type="NCBI Taxonomy" id="560555"/>
    <lineage>
        <taxon>Bacteria</taxon>
        <taxon>Bacillati</taxon>
        <taxon>Actinomycetota</taxon>
        <taxon>Actinomycetes</taxon>
        <taxon>Mycobacteriales</taxon>
        <taxon>Mycobacteriaceae</taxon>
        <taxon>Mycobacterium</taxon>
        <taxon>Mycobacterium avium complex (MAC)</taxon>
    </lineage>
</organism>
<dbReference type="Proteomes" id="UP000192760">
    <property type="component" value="Unassembled WGS sequence"/>
</dbReference>
<evidence type="ECO:0000256" key="2">
    <source>
        <dbReference type="ARBA" id="ARBA00022540"/>
    </source>
</evidence>
<keyword evidence="3" id="KW-0648">Protein biosynthesis</keyword>
<dbReference type="InterPro" id="IPR036788">
    <property type="entry name" value="T_IF-3_C_sf"/>
</dbReference>
<protein>
    <recommendedName>
        <fullName evidence="4">Translation initiation factor IF-3</fullName>
    </recommendedName>
</protein>
<evidence type="ECO:0000313" key="8">
    <source>
        <dbReference type="Proteomes" id="UP000192760"/>
    </source>
</evidence>
<dbReference type="SUPFAM" id="SSF55200">
    <property type="entry name" value="Translation initiation factor IF3, C-terminal domain"/>
    <property type="match status" value="1"/>
</dbReference>
<dbReference type="PANTHER" id="PTHR10938:SF0">
    <property type="entry name" value="TRANSLATION INITIATION FACTOR IF-3, MITOCHONDRIAL"/>
    <property type="match status" value="1"/>
</dbReference>